<evidence type="ECO:0000256" key="1">
    <source>
        <dbReference type="ARBA" id="ARBA00003060"/>
    </source>
</evidence>
<dbReference type="PANTHER" id="PTHR28520">
    <property type="entry name" value="MITOTIC-SPINDLE ORGANIZING PROTEIN 1"/>
    <property type="match status" value="1"/>
</dbReference>
<evidence type="ECO:0000256" key="3">
    <source>
        <dbReference type="ARBA" id="ARBA00011015"/>
    </source>
</evidence>
<dbReference type="GO" id="GO:0051415">
    <property type="term" value="P:microtubule nucleation by interphase microtubule organizing center"/>
    <property type="evidence" value="ECO:0007669"/>
    <property type="project" value="TreeGrafter"/>
</dbReference>
<dbReference type="OrthoDB" id="48571at2759"/>
<keyword evidence="6" id="KW-0963">Cytoplasm</keyword>
<reference evidence="9 10" key="1">
    <citation type="submission" date="2019-04" db="EMBL/GenBank/DDBJ databases">
        <title>Comparative genomics and transcriptomics to analyze fruiting body development in filamentous ascomycetes.</title>
        <authorList>
            <consortium name="DOE Joint Genome Institute"/>
            <person name="Lutkenhaus R."/>
            <person name="Traeger S."/>
            <person name="Breuer J."/>
            <person name="Kuo A."/>
            <person name="Lipzen A."/>
            <person name="Pangilinan J."/>
            <person name="Dilworth D."/>
            <person name="Sandor L."/>
            <person name="Poggeler S."/>
            <person name="Barry K."/>
            <person name="Grigoriev I.V."/>
            <person name="Nowrousian M."/>
        </authorList>
    </citation>
    <scope>NUCLEOTIDE SEQUENCE [LARGE SCALE GENOMIC DNA]</scope>
    <source>
        <strain evidence="9 10">CBS 389.68</strain>
    </source>
</reference>
<keyword evidence="10" id="KW-1185">Reference proteome</keyword>
<evidence type="ECO:0000256" key="5">
    <source>
        <dbReference type="ARBA" id="ARBA00016992"/>
    </source>
</evidence>
<comment type="subcellular location">
    <subcellularLocation>
        <location evidence="2">Cytoplasm</location>
        <location evidence="2">Cytoskeleton</location>
        <location evidence="2">Microtubule organizing center</location>
        <location evidence="2">Spindle pole body</location>
    </subcellularLocation>
</comment>
<protein>
    <recommendedName>
        <fullName evidence="5">Mitotic-spindle organizing protein 1</fullName>
    </recommendedName>
    <alternativeName>
        <fullName evidence="8">Mitotic-spindle organizing protein associated with a ring of gamma-tubulin 1</fullName>
    </alternativeName>
</protein>
<dbReference type="GO" id="GO:0044732">
    <property type="term" value="C:mitotic spindle pole body"/>
    <property type="evidence" value="ECO:0007669"/>
    <property type="project" value="TreeGrafter"/>
</dbReference>
<gene>
    <name evidence="9" type="ORF">EX30DRAFT_392049</name>
</gene>
<dbReference type="EMBL" id="ML220112">
    <property type="protein sequence ID" value="TGZ84618.1"/>
    <property type="molecule type" value="Genomic_DNA"/>
</dbReference>
<dbReference type="GO" id="GO:0033566">
    <property type="term" value="P:gamma-tubulin complex localization"/>
    <property type="evidence" value="ECO:0007669"/>
    <property type="project" value="InterPro"/>
</dbReference>
<name>A0A4S2N5Q1_9PEZI</name>
<evidence type="ECO:0000256" key="8">
    <source>
        <dbReference type="ARBA" id="ARBA00029810"/>
    </source>
</evidence>
<comment type="subunit">
    <text evidence="4">Part of the gamma-tubulin complex.</text>
</comment>
<dbReference type="GO" id="GO:0090307">
    <property type="term" value="P:mitotic spindle assembly"/>
    <property type="evidence" value="ECO:0007669"/>
    <property type="project" value="TreeGrafter"/>
</dbReference>
<evidence type="ECO:0000256" key="7">
    <source>
        <dbReference type="ARBA" id="ARBA00023212"/>
    </source>
</evidence>
<evidence type="ECO:0000256" key="6">
    <source>
        <dbReference type="ARBA" id="ARBA00022490"/>
    </source>
</evidence>
<dbReference type="AlphaFoldDB" id="A0A4S2N5Q1"/>
<dbReference type="Proteomes" id="UP000298138">
    <property type="component" value="Unassembled WGS sequence"/>
</dbReference>
<evidence type="ECO:0000256" key="2">
    <source>
        <dbReference type="ARBA" id="ARBA00004317"/>
    </source>
</evidence>
<dbReference type="STRING" id="341454.A0A4S2N5Q1"/>
<dbReference type="InterPro" id="IPR022214">
    <property type="entry name" value="MZT1"/>
</dbReference>
<evidence type="ECO:0000313" key="9">
    <source>
        <dbReference type="EMBL" id="TGZ84618.1"/>
    </source>
</evidence>
<accession>A0A4S2N5Q1</accession>
<proteinExistence type="inferred from homology"/>
<sequence>MPDPRTTSKQQAAKEVLDVLNEISTILNTGLDRNSLSICVSLIENGVNPDALAAVVRELRQEGRELGIEPGQHQQ</sequence>
<evidence type="ECO:0000313" key="10">
    <source>
        <dbReference type="Proteomes" id="UP000298138"/>
    </source>
</evidence>
<dbReference type="InParanoid" id="A0A4S2N5Q1"/>
<comment type="function">
    <text evidence="1">Required for gamma-tubulin complex recruitment to the microtubule organizing center (MTOC).</text>
</comment>
<dbReference type="GO" id="GO:0031021">
    <property type="term" value="C:interphase microtubule organizing center"/>
    <property type="evidence" value="ECO:0007669"/>
    <property type="project" value="TreeGrafter"/>
</dbReference>
<evidence type="ECO:0000256" key="4">
    <source>
        <dbReference type="ARBA" id="ARBA00011378"/>
    </source>
</evidence>
<dbReference type="Pfam" id="PF12554">
    <property type="entry name" value="MOZART1"/>
    <property type="match status" value="1"/>
</dbReference>
<organism evidence="9 10">
    <name type="scientific">Ascodesmis nigricans</name>
    <dbReference type="NCBI Taxonomy" id="341454"/>
    <lineage>
        <taxon>Eukaryota</taxon>
        <taxon>Fungi</taxon>
        <taxon>Dikarya</taxon>
        <taxon>Ascomycota</taxon>
        <taxon>Pezizomycotina</taxon>
        <taxon>Pezizomycetes</taxon>
        <taxon>Pezizales</taxon>
        <taxon>Ascodesmidaceae</taxon>
        <taxon>Ascodesmis</taxon>
    </lineage>
</organism>
<keyword evidence="7" id="KW-0206">Cytoskeleton</keyword>
<dbReference type="GO" id="GO:0005819">
    <property type="term" value="C:spindle"/>
    <property type="evidence" value="ECO:0007669"/>
    <property type="project" value="TreeGrafter"/>
</dbReference>
<comment type="similarity">
    <text evidence="3">Belongs to the MOZART1 family.</text>
</comment>
<dbReference type="PANTHER" id="PTHR28520:SF2">
    <property type="entry name" value="MITOTIC-SPINDLE ORGANIZING PROTEIN 1"/>
    <property type="match status" value="1"/>
</dbReference>
<dbReference type="GO" id="GO:0000931">
    <property type="term" value="C:gamma-tubulin ring complex"/>
    <property type="evidence" value="ECO:0007669"/>
    <property type="project" value="InterPro"/>
</dbReference>